<comment type="caution">
    <text evidence="1">The sequence shown here is derived from an EMBL/GenBank/DDBJ whole genome shotgun (WGS) entry which is preliminary data.</text>
</comment>
<reference evidence="1" key="1">
    <citation type="submission" date="2019-08" db="EMBL/GenBank/DDBJ databases">
        <authorList>
            <person name="Kucharzyk K."/>
            <person name="Murdoch R.W."/>
            <person name="Higgins S."/>
            <person name="Loffler F."/>
        </authorList>
    </citation>
    <scope>NUCLEOTIDE SEQUENCE</scope>
</reference>
<organism evidence="1">
    <name type="scientific">bioreactor metagenome</name>
    <dbReference type="NCBI Taxonomy" id="1076179"/>
    <lineage>
        <taxon>unclassified sequences</taxon>
        <taxon>metagenomes</taxon>
        <taxon>ecological metagenomes</taxon>
    </lineage>
</organism>
<sequence>MYDFSKNSLDKVNLNLDTLQFKNANNEFSEIIYNDKYYVLPSINDIVYINRKDYSLKVFDNSVGLKDTIISKPIGIGNRSLEILGDNIYYLLDIGMLSENGETWAFCTQYSCSKYDDYSYGAGTYVTATNDEISVLLHIVNKGDEYFGNEIINKTYSLDGILKNTEVVDLGFRFGEFLDYFIVSNTEYFEVSDNEKNYLVSYTKDEVKKIEFDYNEYWGRTKGEGRKVDGEILYLYLQKDVVVVDLNSFEIIDRIQLNEMENEENTVLYSFFGKNNLYLVDHKRIYIYSISDFKLLNVGNHGINFRDKNYTIGIVE</sequence>
<name>A0A645CJY6_9ZZZZ</name>
<proteinExistence type="predicted"/>
<dbReference type="EMBL" id="VSSQ01027820">
    <property type="protein sequence ID" value="MPM77254.1"/>
    <property type="molecule type" value="Genomic_DNA"/>
</dbReference>
<gene>
    <name evidence="1" type="ORF">SDC9_124254</name>
</gene>
<dbReference type="AlphaFoldDB" id="A0A645CJY6"/>
<protein>
    <submittedName>
        <fullName evidence="1">Uncharacterized protein</fullName>
    </submittedName>
</protein>
<evidence type="ECO:0000313" key="1">
    <source>
        <dbReference type="EMBL" id="MPM77254.1"/>
    </source>
</evidence>
<accession>A0A645CJY6</accession>